<reference evidence="2 3" key="1">
    <citation type="journal article" date="2017" name="Plant Biotechnol. J.">
        <title>A comprehensive draft genome sequence for lupin (Lupinus angustifolius), an emerging health food: insights into plant-microbe interactions and legume evolution.</title>
        <authorList>
            <person name="Hane J.K."/>
            <person name="Ming Y."/>
            <person name="Kamphuis L.G."/>
            <person name="Nelson M.N."/>
            <person name="Garg G."/>
            <person name="Atkins C.A."/>
            <person name="Bayer P.E."/>
            <person name="Bravo A."/>
            <person name="Bringans S."/>
            <person name="Cannon S."/>
            <person name="Edwards D."/>
            <person name="Foley R."/>
            <person name="Gao L.L."/>
            <person name="Harrison M.J."/>
            <person name="Huang W."/>
            <person name="Hurgobin B."/>
            <person name="Li S."/>
            <person name="Liu C.W."/>
            <person name="McGrath A."/>
            <person name="Morahan G."/>
            <person name="Murray J."/>
            <person name="Weller J."/>
            <person name="Jian J."/>
            <person name="Singh K.B."/>
        </authorList>
    </citation>
    <scope>NUCLEOTIDE SEQUENCE [LARGE SCALE GENOMIC DNA]</scope>
    <source>
        <strain evidence="3">cv. Tanjil</strain>
        <tissue evidence="2">Whole plant</tissue>
    </source>
</reference>
<feature type="signal peptide" evidence="1">
    <location>
        <begin position="1"/>
        <end position="30"/>
    </location>
</feature>
<feature type="chain" id="PRO_5020028112" evidence="1">
    <location>
        <begin position="31"/>
        <end position="87"/>
    </location>
</feature>
<keyword evidence="3" id="KW-1185">Reference proteome</keyword>
<gene>
    <name evidence="2" type="ORF">TanjilG_20630</name>
</gene>
<dbReference type="AlphaFoldDB" id="A0A4P1QRB0"/>
<keyword evidence="1" id="KW-0732">Signal</keyword>
<organism evidence="2 3">
    <name type="scientific">Lupinus angustifolius</name>
    <name type="common">Narrow-leaved blue lupine</name>
    <dbReference type="NCBI Taxonomy" id="3871"/>
    <lineage>
        <taxon>Eukaryota</taxon>
        <taxon>Viridiplantae</taxon>
        <taxon>Streptophyta</taxon>
        <taxon>Embryophyta</taxon>
        <taxon>Tracheophyta</taxon>
        <taxon>Spermatophyta</taxon>
        <taxon>Magnoliopsida</taxon>
        <taxon>eudicotyledons</taxon>
        <taxon>Gunneridae</taxon>
        <taxon>Pentapetalae</taxon>
        <taxon>rosids</taxon>
        <taxon>fabids</taxon>
        <taxon>Fabales</taxon>
        <taxon>Fabaceae</taxon>
        <taxon>Papilionoideae</taxon>
        <taxon>50 kb inversion clade</taxon>
        <taxon>genistoids sensu lato</taxon>
        <taxon>core genistoids</taxon>
        <taxon>Genisteae</taxon>
        <taxon>Lupinus</taxon>
    </lineage>
</organism>
<protein>
    <submittedName>
        <fullName evidence="2">Uncharacterized protein</fullName>
    </submittedName>
</protein>
<dbReference type="EMBL" id="CM007378">
    <property type="protein sequence ID" value="OIV92968.1"/>
    <property type="molecule type" value="Genomic_DNA"/>
</dbReference>
<proteinExistence type="predicted"/>
<dbReference type="Gramene" id="OIV92968">
    <property type="protein sequence ID" value="OIV92968"/>
    <property type="gene ID" value="TanjilG_20630"/>
</dbReference>
<evidence type="ECO:0000313" key="2">
    <source>
        <dbReference type="EMBL" id="OIV92968.1"/>
    </source>
</evidence>
<evidence type="ECO:0000256" key="1">
    <source>
        <dbReference type="SAM" id="SignalP"/>
    </source>
</evidence>
<accession>A0A4P1QRB0</accession>
<dbReference type="Proteomes" id="UP000188354">
    <property type="component" value="Chromosome LG18"/>
</dbReference>
<sequence length="87" mass="10223">MLQQVRASLTCFIILFFLLIATTFLVPVHSSSTKIHTSKVINENQARELQHRWQRKTWMNHGSNRGHRKHLVNPTAKNPFQARELYV</sequence>
<name>A0A4P1QRB0_LUPAN</name>
<evidence type="ECO:0000313" key="3">
    <source>
        <dbReference type="Proteomes" id="UP000188354"/>
    </source>
</evidence>